<evidence type="ECO:0000259" key="2">
    <source>
        <dbReference type="PROSITE" id="PS51819"/>
    </source>
</evidence>
<evidence type="ECO:0000256" key="1">
    <source>
        <dbReference type="SAM" id="SignalP"/>
    </source>
</evidence>
<dbReference type="InterPro" id="IPR037523">
    <property type="entry name" value="VOC_core"/>
</dbReference>
<dbReference type="SUPFAM" id="SSF54593">
    <property type="entry name" value="Glyoxalase/Bleomycin resistance protein/Dihydroxybiphenyl dioxygenase"/>
    <property type="match status" value="2"/>
</dbReference>
<evidence type="ECO:0000313" key="4">
    <source>
        <dbReference type="Proteomes" id="UP001156641"/>
    </source>
</evidence>
<dbReference type="InterPro" id="IPR029068">
    <property type="entry name" value="Glyas_Bleomycin-R_OHBP_Dase"/>
</dbReference>
<accession>A0ABQ6A9B0</accession>
<evidence type="ECO:0000313" key="3">
    <source>
        <dbReference type="EMBL" id="GLR67192.1"/>
    </source>
</evidence>
<dbReference type="RefSeq" id="WP_284257919.1">
    <property type="nucleotide sequence ID" value="NZ_BSOS01000065.1"/>
</dbReference>
<reference evidence="4" key="1">
    <citation type="journal article" date="2019" name="Int. J. Syst. Evol. Microbiol.">
        <title>The Global Catalogue of Microorganisms (GCM) 10K type strain sequencing project: providing services to taxonomists for standard genome sequencing and annotation.</title>
        <authorList>
            <consortium name="The Broad Institute Genomics Platform"/>
            <consortium name="The Broad Institute Genome Sequencing Center for Infectious Disease"/>
            <person name="Wu L."/>
            <person name="Ma J."/>
        </authorList>
    </citation>
    <scope>NUCLEOTIDE SEQUENCE [LARGE SCALE GENOMIC DNA]</scope>
    <source>
        <strain evidence="4">NBRC 112502</strain>
    </source>
</reference>
<name>A0ABQ6A9B0_9PROT</name>
<dbReference type="Gene3D" id="3.10.180.10">
    <property type="entry name" value="2,3-Dihydroxybiphenyl 1,2-Dioxygenase, domain 1"/>
    <property type="match status" value="2"/>
</dbReference>
<organism evidence="3 4">
    <name type="scientific">Acidocella aquatica</name>
    <dbReference type="NCBI Taxonomy" id="1922313"/>
    <lineage>
        <taxon>Bacteria</taxon>
        <taxon>Pseudomonadati</taxon>
        <taxon>Pseudomonadota</taxon>
        <taxon>Alphaproteobacteria</taxon>
        <taxon>Acetobacterales</taxon>
        <taxon>Acidocellaceae</taxon>
        <taxon>Acidocella</taxon>
    </lineage>
</organism>
<feature type="domain" description="VOC" evidence="2">
    <location>
        <begin position="137"/>
        <end position="249"/>
    </location>
</feature>
<dbReference type="EMBL" id="BSOS01000065">
    <property type="protein sequence ID" value="GLR67192.1"/>
    <property type="molecule type" value="Genomic_DNA"/>
</dbReference>
<dbReference type="Proteomes" id="UP001156641">
    <property type="component" value="Unassembled WGS sequence"/>
</dbReference>
<feature type="chain" id="PRO_5046379214" description="VOC domain-containing protein" evidence="1">
    <location>
        <begin position="20"/>
        <end position="291"/>
    </location>
</feature>
<proteinExistence type="predicted"/>
<keyword evidence="1" id="KW-0732">Signal</keyword>
<gene>
    <name evidence="3" type="ORF">GCM10010909_18730</name>
</gene>
<sequence>MTQARLAALCYARVPVADAAAAAQFAEATLGLQRAGDVAGEIRWRSGPPAWSLALTAEAQQGLGLEVADEAALAAIAAALPREGFICSWADRELCEQRGVAQALLVRDASGNALELVLRPRLLASRFFPPHDSGITGLHSIGLRSMDVARDTRLWTSLLGARVAGRVGDITYLAFDDAHHRIALYPSDRAGLLYIGFGVADFDYLMQHNYRLEAQQTRIVHGPGLEAVSGSSFLRFAGPGALAWSFVHPAAPAAPRAPRQFALAAEAFCAWGSICTELPELNPHHAKRQTP</sequence>
<feature type="signal peptide" evidence="1">
    <location>
        <begin position="1"/>
        <end position="19"/>
    </location>
</feature>
<keyword evidence="4" id="KW-1185">Reference proteome</keyword>
<dbReference type="PROSITE" id="PS51819">
    <property type="entry name" value="VOC"/>
    <property type="match status" value="1"/>
</dbReference>
<protein>
    <recommendedName>
        <fullName evidence="2">VOC domain-containing protein</fullName>
    </recommendedName>
</protein>
<comment type="caution">
    <text evidence="3">The sequence shown here is derived from an EMBL/GenBank/DDBJ whole genome shotgun (WGS) entry which is preliminary data.</text>
</comment>